<reference evidence="6" key="1">
    <citation type="journal article" date="2023" name="Plant J.">
        <title>The genome of the king protea, Protea cynaroides.</title>
        <authorList>
            <person name="Chang J."/>
            <person name="Duong T.A."/>
            <person name="Schoeman C."/>
            <person name="Ma X."/>
            <person name="Roodt D."/>
            <person name="Barker N."/>
            <person name="Li Z."/>
            <person name="Van de Peer Y."/>
            <person name="Mizrachi E."/>
        </authorList>
    </citation>
    <scope>NUCLEOTIDE SEQUENCE</scope>
    <source>
        <tissue evidence="6">Young leaves</tissue>
    </source>
</reference>
<keyword evidence="3" id="KW-0611">Plant defense</keyword>
<dbReference type="InterPro" id="IPR044974">
    <property type="entry name" value="Disease_R_plants"/>
</dbReference>
<evidence type="ECO:0000256" key="2">
    <source>
        <dbReference type="ARBA" id="ARBA00022741"/>
    </source>
</evidence>
<evidence type="ECO:0000256" key="1">
    <source>
        <dbReference type="ARBA" id="ARBA00022737"/>
    </source>
</evidence>
<dbReference type="Gene3D" id="3.80.10.10">
    <property type="entry name" value="Ribonuclease Inhibitor"/>
    <property type="match status" value="1"/>
</dbReference>
<evidence type="ECO:0000313" key="6">
    <source>
        <dbReference type="EMBL" id="KAJ4964919.1"/>
    </source>
</evidence>
<dbReference type="InterPro" id="IPR002182">
    <property type="entry name" value="NB-ARC"/>
</dbReference>
<feature type="domain" description="Disease resistance N-terminal" evidence="5">
    <location>
        <begin position="15"/>
        <end position="84"/>
    </location>
</feature>
<dbReference type="Gene3D" id="3.40.50.300">
    <property type="entry name" value="P-loop containing nucleotide triphosphate hydrolases"/>
    <property type="match status" value="1"/>
</dbReference>
<dbReference type="InterPro" id="IPR032675">
    <property type="entry name" value="LRR_dom_sf"/>
</dbReference>
<keyword evidence="2" id="KW-0547">Nucleotide-binding</keyword>
<protein>
    <submittedName>
        <fullName evidence="6">Uncharacterized protein</fullName>
    </submittedName>
</protein>
<dbReference type="Pfam" id="PF18052">
    <property type="entry name" value="Rx_N"/>
    <property type="match status" value="1"/>
</dbReference>
<evidence type="ECO:0000256" key="3">
    <source>
        <dbReference type="ARBA" id="ARBA00022821"/>
    </source>
</evidence>
<evidence type="ECO:0000259" key="4">
    <source>
        <dbReference type="Pfam" id="PF00931"/>
    </source>
</evidence>
<dbReference type="Pfam" id="PF00931">
    <property type="entry name" value="NB-ARC"/>
    <property type="match status" value="1"/>
</dbReference>
<dbReference type="GO" id="GO:0043531">
    <property type="term" value="F:ADP binding"/>
    <property type="evidence" value="ECO:0007669"/>
    <property type="project" value="InterPro"/>
</dbReference>
<comment type="caution">
    <text evidence="6">The sequence shown here is derived from an EMBL/GenBank/DDBJ whole genome shotgun (WGS) entry which is preliminary data.</text>
</comment>
<dbReference type="SUPFAM" id="SSF52540">
    <property type="entry name" value="P-loop containing nucleoside triphosphate hydrolases"/>
    <property type="match status" value="1"/>
</dbReference>
<dbReference type="Proteomes" id="UP001141806">
    <property type="component" value="Unassembled WGS sequence"/>
</dbReference>
<evidence type="ECO:0000259" key="5">
    <source>
        <dbReference type="Pfam" id="PF18052"/>
    </source>
</evidence>
<dbReference type="Gene3D" id="1.20.5.4130">
    <property type="match status" value="1"/>
</dbReference>
<feature type="domain" description="NB-ARC" evidence="4">
    <location>
        <begin position="155"/>
        <end position="337"/>
    </location>
</feature>
<proteinExistence type="predicted"/>
<dbReference type="GO" id="GO:0098542">
    <property type="term" value="P:defense response to other organism"/>
    <property type="evidence" value="ECO:0007669"/>
    <property type="project" value="TreeGrafter"/>
</dbReference>
<keyword evidence="1" id="KW-0677">Repeat</keyword>
<dbReference type="SUPFAM" id="SSF52058">
    <property type="entry name" value="L domain-like"/>
    <property type="match status" value="1"/>
</dbReference>
<name>A0A9Q0HFF0_9MAGN</name>
<keyword evidence="7" id="KW-1185">Reference proteome</keyword>
<dbReference type="OrthoDB" id="1991810at2759"/>
<sequence>MVVRKTEMVDTEIAPFLNRLGYMLLAEVDSLDEVEDQLWSLQSLLMRLKSFLMEVERKQNEDLEKFVVEVVTVVHEAEKVTVSYLDTAGKFGLVMDEAHKLKSKISGFISKIRGMMESHVWFHRFSEPSTSNTSSLSKRGLPPTIEDGDAIIVLEDEVKRMMNLLKDEDPDGRRDIIPVVGPGGMGKTTFVRNIYDDPTIMERFPCRAWIPVSNNYKIEELLQYIIEQIKPATTTTDSTKDDDQINETKDLKDLAIETYKHLKNSTRYLVVFDDVCQAQLWADINMVFPAKNKRESRIILITRHDQVASHARPSRPPFYLRRLSKEEGRTLFSKRVISFVDSHSHAQWDPNHLHSYHELVDACGGLPLAIVSLAAKYHRRLLSKTDNENNEESWSDKILPLGICEYIYNGLPRHLKMCLAYYHVLKKGYHFFDYKGLVVAEGLVNPSTSLSAKIGSGDQTSGAIEMEDITEEYLNELMNMNLIKVQRGRIDGHIKEITIPRECYSLLDLCRFEAASSKMNKLEGSSLFINCSSGSETEETILQDMKLIIQDDIPLRVFDLKLDSRNPCFINLIHLRYLRLEIIFFSSEWKLFCLSNLHNLQFVKMKLKLPLNNFGYIDFPLQFWKMRQLRHFLLRLSSSASGIPVNPSLLIEPKVNSIDWQNISLKNLLTLEGLDTEYFTEDVLYTMPNLVTLRLHQTIPKFDDRLGRVFPLMERLRKLSMVGGTRHPIQSARDIQSKLLIFPPNITHLTLKDTGYEEECFRQALRSLQMLQNLHILKLQRGAMFGSVLDFGSNIDGFRQLKILELKDLRIREWKMSVGVTPSLQKLTVISCERLNSLPLVALKAISTLQELELLGDHEDRVLRDARLIEEHVGKDRLKLCISYDAD</sequence>
<dbReference type="PANTHER" id="PTHR23155">
    <property type="entry name" value="DISEASE RESISTANCE PROTEIN RP"/>
    <property type="match status" value="1"/>
</dbReference>
<dbReference type="InterPro" id="IPR041118">
    <property type="entry name" value="Rx_N"/>
</dbReference>
<organism evidence="6 7">
    <name type="scientific">Protea cynaroides</name>
    <dbReference type="NCBI Taxonomy" id="273540"/>
    <lineage>
        <taxon>Eukaryota</taxon>
        <taxon>Viridiplantae</taxon>
        <taxon>Streptophyta</taxon>
        <taxon>Embryophyta</taxon>
        <taxon>Tracheophyta</taxon>
        <taxon>Spermatophyta</taxon>
        <taxon>Magnoliopsida</taxon>
        <taxon>Proteales</taxon>
        <taxon>Proteaceae</taxon>
        <taxon>Protea</taxon>
    </lineage>
</organism>
<dbReference type="EMBL" id="JAMYWD010000007">
    <property type="protein sequence ID" value="KAJ4964919.1"/>
    <property type="molecule type" value="Genomic_DNA"/>
</dbReference>
<accession>A0A9Q0HFF0</accession>
<dbReference type="InterPro" id="IPR027417">
    <property type="entry name" value="P-loop_NTPase"/>
</dbReference>
<dbReference type="PANTHER" id="PTHR23155:SF1052">
    <property type="entry name" value="DISEASE RESISTANCE PROTEIN RPM1"/>
    <property type="match status" value="1"/>
</dbReference>
<gene>
    <name evidence="6" type="ORF">NE237_016768</name>
</gene>
<dbReference type="PRINTS" id="PR00364">
    <property type="entry name" value="DISEASERSIST"/>
</dbReference>
<evidence type="ECO:0000313" key="7">
    <source>
        <dbReference type="Proteomes" id="UP001141806"/>
    </source>
</evidence>
<dbReference type="AlphaFoldDB" id="A0A9Q0HFF0"/>